<dbReference type="InterPro" id="IPR008962">
    <property type="entry name" value="PapD-like_sf"/>
</dbReference>
<evidence type="ECO:0000259" key="1">
    <source>
        <dbReference type="Pfam" id="PF00345"/>
    </source>
</evidence>
<feature type="non-terminal residue" evidence="2">
    <location>
        <position position="59"/>
    </location>
</feature>
<evidence type="ECO:0000313" key="3">
    <source>
        <dbReference type="Proteomes" id="UP000004903"/>
    </source>
</evidence>
<comment type="caution">
    <text evidence="2">The sequence shown here is derived from an EMBL/GenBank/DDBJ whole genome shotgun (WGS) entry which is preliminary data.</text>
</comment>
<name>G5QCZ0_SALRU</name>
<dbReference type="PRINTS" id="PR00969">
    <property type="entry name" value="CHAPERONPILI"/>
</dbReference>
<evidence type="ECO:0000313" key="2">
    <source>
        <dbReference type="EMBL" id="EHC96402.1"/>
    </source>
</evidence>
<dbReference type="Gene3D" id="2.60.40.10">
    <property type="entry name" value="Immunoglobulins"/>
    <property type="match status" value="1"/>
</dbReference>
<sequence>MVIGGTRFIYHAGAPALSVPVSNHSEASWLIDTHILPGGRWPGTKNEGNITPFVVTPPL</sequence>
<accession>G5QCZ0</accession>
<dbReference type="AlphaFoldDB" id="G5QCZ0"/>
<dbReference type="InterPro" id="IPR016147">
    <property type="entry name" value="Pili_assmbl_chaperone_N"/>
</dbReference>
<organism evidence="2 3">
    <name type="scientific">Salmonella enterica subsp. enterica serovar Rubislaw str. A4-653</name>
    <dbReference type="NCBI Taxonomy" id="913081"/>
    <lineage>
        <taxon>Bacteria</taxon>
        <taxon>Pseudomonadati</taxon>
        <taxon>Pseudomonadota</taxon>
        <taxon>Gammaproteobacteria</taxon>
        <taxon>Enterobacterales</taxon>
        <taxon>Enterobacteriaceae</taxon>
        <taxon>Salmonella</taxon>
    </lineage>
</organism>
<gene>
    <name evidence="2" type="ORF">LTSERUB_0041</name>
</gene>
<feature type="domain" description="Pili assembly chaperone N-terminal" evidence="1">
    <location>
        <begin position="1"/>
        <end position="59"/>
    </location>
</feature>
<dbReference type="Proteomes" id="UP000004903">
    <property type="component" value="Unassembled WGS sequence"/>
</dbReference>
<dbReference type="InterPro" id="IPR013783">
    <property type="entry name" value="Ig-like_fold"/>
</dbReference>
<reference evidence="2 3" key="1">
    <citation type="journal article" date="2011" name="BMC Genomics">
        <title>Genome sequencing reveals diversification of virulence factor content and possible host adaptation in distinct subpopulations of Salmonella enterica.</title>
        <authorList>
            <person name="den Bakker H.C."/>
            <person name="Moreno Switt A.I."/>
            <person name="Govoni G."/>
            <person name="Cummings C.A."/>
            <person name="Ranieri M.L."/>
            <person name="Degoricija L."/>
            <person name="Hoelzer K."/>
            <person name="Rodriguez-Rivera L.D."/>
            <person name="Brown S."/>
            <person name="Bolchacova E."/>
            <person name="Furtado M.R."/>
            <person name="Wiedmann M."/>
        </authorList>
    </citation>
    <scope>NUCLEOTIDE SEQUENCE [LARGE SCALE GENOMIC DNA]</scope>
    <source>
        <strain evidence="2 3">A4-653</strain>
    </source>
</reference>
<proteinExistence type="predicted"/>
<dbReference type="EMBL" id="AFCT01000041">
    <property type="protein sequence ID" value="EHC96402.1"/>
    <property type="molecule type" value="Genomic_DNA"/>
</dbReference>
<dbReference type="InterPro" id="IPR001829">
    <property type="entry name" value="Pili_assmbl_chaperone_bac"/>
</dbReference>
<protein>
    <submittedName>
        <fullName evidence="2">Fimbrial chaperone</fullName>
    </submittedName>
</protein>
<dbReference type="GO" id="GO:0071555">
    <property type="term" value="P:cell wall organization"/>
    <property type="evidence" value="ECO:0007669"/>
    <property type="project" value="InterPro"/>
</dbReference>
<dbReference type="SUPFAM" id="SSF49354">
    <property type="entry name" value="PapD-like"/>
    <property type="match status" value="1"/>
</dbReference>
<dbReference type="Pfam" id="PF00345">
    <property type="entry name" value="PapD_N"/>
    <property type="match status" value="1"/>
</dbReference>
<dbReference type="GO" id="GO:0030288">
    <property type="term" value="C:outer membrane-bounded periplasmic space"/>
    <property type="evidence" value="ECO:0007669"/>
    <property type="project" value="InterPro"/>
</dbReference>